<accession>A0A5C1AER0</accession>
<organism evidence="3 4">
    <name type="scientific">Limnoglobus roseus</name>
    <dbReference type="NCBI Taxonomy" id="2598579"/>
    <lineage>
        <taxon>Bacteria</taxon>
        <taxon>Pseudomonadati</taxon>
        <taxon>Planctomycetota</taxon>
        <taxon>Planctomycetia</taxon>
        <taxon>Gemmatales</taxon>
        <taxon>Gemmataceae</taxon>
        <taxon>Limnoglobus</taxon>
    </lineage>
</organism>
<dbReference type="EMBL" id="CP042425">
    <property type="protein sequence ID" value="QEL16182.1"/>
    <property type="molecule type" value="Genomic_DNA"/>
</dbReference>
<dbReference type="Pfam" id="PF21344">
    <property type="entry name" value="Zn_ribbon_LysW"/>
    <property type="match status" value="1"/>
</dbReference>
<reference evidence="4" key="1">
    <citation type="submission" date="2019-08" db="EMBL/GenBank/DDBJ databases">
        <title>Limnoglobus roseus gen. nov., sp. nov., a novel freshwater planctomycete with a giant genome from the family Gemmataceae.</title>
        <authorList>
            <person name="Kulichevskaya I.S."/>
            <person name="Naumoff D.G."/>
            <person name="Miroshnikov K."/>
            <person name="Ivanova A."/>
            <person name="Philippov D.A."/>
            <person name="Hakobyan A."/>
            <person name="Rijpstra I.C."/>
            <person name="Sinninghe Damste J.S."/>
            <person name="Liesack W."/>
            <person name="Dedysh S.N."/>
        </authorList>
    </citation>
    <scope>NUCLEOTIDE SEQUENCE [LARGE SCALE GENOMIC DNA]</scope>
    <source>
        <strain evidence="4">PX52</strain>
    </source>
</reference>
<evidence type="ECO:0000256" key="1">
    <source>
        <dbReference type="SAM" id="MobiDB-lite"/>
    </source>
</evidence>
<evidence type="ECO:0000256" key="2">
    <source>
        <dbReference type="SAM" id="Phobius"/>
    </source>
</evidence>
<dbReference type="Gene3D" id="2.20.28.160">
    <property type="match status" value="1"/>
</dbReference>
<dbReference type="InterPro" id="IPR005906">
    <property type="entry name" value="LysW"/>
</dbReference>
<keyword evidence="2" id="KW-0812">Transmembrane</keyword>
<feature type="region of interest" description="Disordered" evidence="1">
    <location>
        <begin position="369"/>
        <end position="390"/>
    </location>
</feature>
<dbReference type="OrthoDB" id="291326at2"/>
<evidence type="ECO:0000313" key="4">
    <source>
        <dbReference type="Proteomes" id="UP000324974"/>
    </source>
</evidence>
<keyword evidence="2" id="KW-0472">Membrane</keyword>
<keyword evidence="2" id="KW-1133">Transmembrane helix</keyword>
<protein>
    <submittedName>
        <fullName evidence="3">Uncharacterized protein</fullName>
    </submittedName>
</protein>
<sequence>MAFQTRCPECQAKLTLEDTPDADESIECPKCGNQFMAKPLKKKKADDGGDKGDEKGGEKPAKKGDKKKDKGEKGGKTAEAGPKKRKTKKKKSNKVIMILMAAGGLGILTCVALIGYLVLGKVSKVDEALSHVPGDFNHIRGMNVGLIARYPGYLTELTPQFNVVVKDVATELAAAAPPQAVPGIDDAAIAFTDYAIHAKRKVNGGVNGQVVVIRTREKINFAEVGPKLGAAANIDGVPCFRSSARGLMNNAMIFSPNNRLIVVVLATGQQDAVLRTSMGGPKAKDTTRAGKLTDAGKKISSGHLWTMVVTEGDLAGYAKAIGDSIKKDFPKVAGALQGTKVYGTWMMFGTAVRVGVGCDADTRDTASEIATSLKEGPLGKGDDSEMPNESKKVVSNHSSKEFKAELMANIKYSYTGTCVYAESKVNFEKAKPILSMFNRPDMADAAPGK</sequence>
<gene>
    <name evidence="3" type="ORF">PX52LOC_03122</name>
</gene>
<feature type="transmembrane region" description="Helical" evidence="2">
    <location>
        <begin position="95"/>
        <end position="119"/>
    </location>
</feature>
<feature type="compositionally biased region" description="Basic and acidic residues" evidence="1">
    <location>
        <begin position="380"/>
        <end position="390"/>
    </location>
</feature>
<evidence type="ECO:0000313" key="3">
    <source>
        <dbReference type="EMBL" id="QEL16182.1"/>
    </source>
</evidence>
<name>A0A5C1AER0_9BACT</name>
<dbReference type="RefSeq" id="WP_149110940.1">
    <property type="nucleotide sequence ID" value="NZ_CP042425.1"/>
</dbReference>
<dbReference type="AlphaFoldDB" id="A0A5C1AER0"/>
<dbReference type="KEGG" id="lrs:PX52LOC_03122"/>
<proteinExistence type="predicted"/>
<keyword evidence="4" id="KW-1185">Reference proteome</keyword>
<feature type="compositionally biased region" description="Basic and acidic residues" evidence="1">
    <location>
        <begin position="44"/>
        <end position="76"/>
    </location>
</feature>
<feature type="region of interest" description="Disordered" evidence="1">
    <location>
        <begin position="39"/>
        <end position="88"/>
    </location>
</feature>
<dbReference type="Proteomes" id="UP000324974">
    <property type="component" value="Chromosome"/>
</dbReference>